<dbReference type="SUPFAM" id="SSF51445">
    <property type="entry name" value="(Trans)glycosidases"/>
    <property type="match status" value="1"/>
</dbReference>
<accession>A0A382CS40</accession>
<dbReference type="GO" id="GO:0005975">
    <property type="term" value="P:carbohydrate metabolic process"/>
    <property type="evidence" value="ECO:0007669"/>
    <property type="project" value="InterPro"/>
</dbReference>
<evidence type="ECO:0000256" key="1">
    <source>
        <dbReference type="ARBA" id="ARBA00001231"/>
    </source>
</evidence>
<dbReference type="InterPro" id="IPR015883">
    <property type="entry name" value="Glyco_hydro_20_cat"/>
</dbReference>
<keyword evidence="4" id="KW-0378">Hydrolase</keyword>
<dbReference type="Pfam" id="PF02838">
    <property type="entry name" value="Glyco_hydro_20b"/>
    <property type="match status" value="1"/>
</dbReference>
<feature type="domain" description="Beta-hexosaminidase bacterial type N-terminal" evidence="7">
    <location>
        <begin position="8"/>
        <end position="139"/>
    </location>
</feature>
<dbReference type="PANTHER" id="PTHR22600:SF57">
    <property type="entry name" value="BETA-N-ACETYLHEXOSAMINIDASE"/>
    <property type="match status" value="1"/>
</dbReference>
<dbReference type="InterPro" id="IPR029018">
    <property type="entry name" value="Hex-like_dom2"/>
</dbReference>
<evidence type="ECO:0000256" key="5">
    <source>
        <dbReference type="ARBA" id="ARBA00023295"/>
    </source>
</evidence>
<feature type="domain" description="Glycoside hydrolase family 20 catalytic" evidence="6">
    <location>
        <begin position="143"/>
        <end position="186"/>
    </location>
</feature>
<proteinExistence type="inferred from homology"/>
<dbReference type="GO" id="GO:0016020">
    <property type="term" value="C:membrane"/>
    <property type="evidence" value="ECO:0007669"/>
    <property type="project" value="TreeGrafter"/>
</dbReference>
<dbReference type="EMBL" id="UINC01035872">
    <property type="protein sequence ID" value="SVB28976.1"/>
    <property type="molecule type" value="Genomic_DNA"/>
</dbReference>
<keyword evidence="5" id="KW-0326">Glycosidase</keyword>
<dbReference type="InterPro" id="IPR015882">
    <property type="entry name" value="HEX_bac_N"/>
</dbReference>
<dbReference type="GO" id="GO:0004563">
    <property type="term" value="F:beta-N-acetylhexosaminidase activity"/>
    <property type="evidence" value="ECO:0007669"/>
    <property type="project" value="UniProtKB-EC"/>
</dbReference>
<dbReference type="AlphaFoldDB" id="A0A382CS40"/>
<evidence type="ECO:0000313" key="8">
    <source>
        <dbReference type="EMBL" id="SVB28976.1"/>
    </source>
</evidence>
<feature type="non-terminal residue" evidence="8">
    <location>
        <position position="186"/>
    </location>
</feature>
<dbReference type="SUPFAM" id="SSF55545">
    <property type="entry name" value="beta-N-acetylhexosaminidase-like domain"/>
    <property type="match status" value="1"/>
</dbReference>
<comment type="similarity">
    <text evidence="2">Belongs to the glycosyl hydrolase 20 family.</text>
</comment>
<dbReference type="PRINTS" id="PR00738">
    <property type="entry name" value="GLHYDRLASE20"/>
</dbReference>
<sequence>MNSSSNTIQIIPKPISITAGEGELDLNSITAITLKHNSKSEEFVAQLFQNFLEPVRWIDLSRLEETESGQIIIDLDPEHAMPHEGYNLSIGENQSIILKAASSSGLFYGFQTFRQICDPKLDVGERPKILTIPNCNIVDSPRFSYRGMHLDVSRHFFDVEFVKTYIDMIALHKMNVFHWHLTDDNG</sequence>
<name>A0A382CS40_9ZZZZ</name>
<dbReference type="PANTHER" id="PTHR22600">
    <property type="entry name" value="BETA-HEXOSAMINIDASE"/>
    <property type="match status" value="1"/>
</dbReference>
<dbReference type="Gene3D" id="3.20.20.80">
    <property type="entry name" value="Glycosidases"/>
    <property type="match status" value="1"/>
</dbReference>
<evidence type="ECO:0000256" key="4">
    <source>
        <dbReference type="ARBA" id="ARBA00022801"/>
    </source>
</evidence>
<gene>
    <name evidence="8" type="ORF">METZ01_LOCUS181830</name>
</gene>
<protein>
    <recommendedName>
        <fullName evidence="3">beta-N-acetylhexosaminidase</fullName>
        <ecNumber evidence="3">3.2.1.52</ecNumber>
    </recommendedName>
</protein>
<dbReference type="Pfam" id="PF00728">
    <property type="entry name" value="Glyco_hydro_20"/>
    <property type="match status" value="1"/>
</dbReference>
<evidence type="ECO:0000256" key="2">
    <source>
        <dbReference type="ARBA" id="ARBA00006285"/>
    </source>
</evidence>
<evidence type="ECO:0000259" key="6">
    <source>
        <dbReference type="Pfam" id="PF00728"/>
    </source>
</evidence>
<dbReference type="EC" id="3.2.1.52" evidence="3"/>
<evidence type="ECO:0000256" key="3">
    <source>
        <dbReference type="ARBA" id="ARBA00012663"/>
    </source>
</evidence>
<comment type="catalytic activity">
    <reaction evidence="1">
        <text>Hydrolysis of terminal non-reducing N-acetyl-D-hexosamine residues in N-acetyl-beta-D-hexosaminides.</text>
        <dbReference type="EC" id="3.2.1.52"/>
    </reaction>
</comment>
<dbReference type="Gene3D" id="3.30.379.10">
    <property type="entry name" value="Chitobiase/beta-hexosaminidase domain 2-like"/>
    <property type="match status" value="1"/>
</dbReference>
<organism evidence="8">
    <name type="scientific">marine metagenome</name>
    <dbReference type="NCBI Taxonomy" id="408172"/>
    <lineage>
        <taxon>unclassified sequences</taxon>
        <taxon>metagenomes</taxon>
        <taxon>ecological metagenomes</taxon>
    </lineage>
</organism>
<reference evidence="8" key="1">
    <citation type="submission" date="2018-05" db="EMBL/GenBank/DDBJ databases">
        <authorList>
            <person name="Lanie J.A."/>
            <person name="Ng W.-L."/>
            <person name="Kazmierczak K.M."/>
            <person name="Andrzejewski T.M."/>
            <person name="Davidsen T.M."/>
            <person name="Wayne K.J."/>
            <person name="Tettelin H."/>
            <person name="Glass J.I."/>
            <person name="Rusch D."/>
            <person name="Podicherti R."/>
            <person name="Tsui H.-C.T."/>
            <person name="Winkler M.E."/>
        </authorList>
    </citation>
    <scope>NUCLEOTIDE SEQUENCE</scope>
</reference>
<dbReference type="InterPro" id="IPR025705">
    <property type="entry name" value="Beta_hexosaminidase_sua/sub"/>
</dbReference>
<dbReference type="GO" id="GO:0030203">
    <property type="term" value="P:glycosaminoglycan metabolic process"/>
    <property type="evidence" value="ECO:0007669"/>
    <property type="project" value="TreeGrafter"/>
</dbReference>
<dbReference type="InterPro" id="IPR017853">
    <property type="entry name" value="GH"/>
</dbReference>
<evidence type="ECO:0000259" key="7">
    <source>
        <dbReference type="Pfam" id="PF02838"/>
    </source>
</evidence>